<dbReference type="HOGENOM" id="CLU_025074_0_0_1"/>
<reference evidence="1 2" key="1">
    <citation type="journal article" date="2010" name="Nat. Biotechnol.">
        <title>Genome sequence of the model mushroom Schizophyllum commune.</title>
        <authorList>
            <person name="Ohm R.A."/>
            <person name="de Jong J.F."/>
            <person name="Lugones L.G."/>
            <person name="Aerts A."/>
            <person name="Kothe E."/>
            <person name="Stajich J.E."/>
            <person name="de Vries R.P."/>
            <person name="Record E."/>
            <person name="Levasseur A."/>
            <person name="Baker S.E."/>
            <person name="Bartholomew K.A."/>
            <person name="Coutinho P.M."/>
            <person name="Erdmann S."/>
            <person name="Fowler T.J."/>
            <person name="Gathman A.C."/>
            <person name="Lombard V."/>
            <person name="Henrissat B."/>
            <person name="Knabe N."/>
            <person name="Kuees U."/>
            <person name="Lilly W.W."/>
            <person name="Lindquist E."/>
            <person name="Lucas S."/>
            <person name="Magnuson J.K."/>
            <person name="Piumi F."/>
            <person name="Raudaskoski M."/>
            <person name="Salamov A."/>
            <person name="Schmutz J."/>
            <person name="Schwarze F.W.M.R."/>
            <person name="vanKuyk P.A."/>
            <person name="Horton J.S."/>
            <person name="Grigoriev I.V."/>
            <person name="Woesten H.A.B."/>
        </authorList>
    </citation>
    <scope>NUCLEOTIDE SEQUENCE [LARGE SCALE GENOMIC DNA]</scope>
    <source>
        <strain evidence="2">H4-8 / FGSC 9210</strain>
    </source>
</reference>
<dbReference type="InParanoid" id="D8PQW4"/>
<dbReference type="InterPro" id="IPR036322">
    <property type="entry name" value="WD40_repeat_dom_sf"/>
</dbReference>
<dbReference type="InterPro" id="IPR015943">
    <property type="entry name" value="WD40/YVTN_repeat-like_dom_sf"/>
</dbReference>
<keyword evidence="2" id="KW-1185">Reference proteome</keyword>
<dbReference type="EMBL" id="GL377302">
    <property type="protein sequence ID" value="EFJ02466.1"/>
    <property type="molecule type" value="Genomic_DNA"/>
</dbReference>
<gene>
    <name evidence="1" type="ORF">SCHCODRAFT_104106</name>
</gene>
<protein>
    <submittedName>
        <fullName evidence="1">Expressed protein</fullName>
    </submittedName>
</protein>
<dbReference type="AlphaFoldDB" id="D8PQW4"/>
<dbReference type="Gene3D" id="2.130.10.10">
    <property type="entry name" value="YVTN repeat-like/Quinoprotein amine dehydrogenase"/>
    <property type="match status" value="1"/>
</dbReference>
<dbReference type="eggNOG" id="ENOG502SHN3">
    <property type="taxonomic scope" value="Eukaryota"/>
</dbReference>
<evidence type="ECO:0000313" key="1">
    <source>
        <dbReference type="EMBL" id="EFJ02466.1"/>
    </source>
</evidence>
<dbReference type="VEuPathDB" id="FungiDB:SCHCODRAFT_02487754"/>
<proteinExistence type="predicted"/>
<name>D8PQW4_SCHCM</name>
<sequence>MTTKYLDALKDLDKQRGSLYSRLREGDSPDGADKELLALMSAVCNNLRDASIDPTANDAMPELAAATHIALAKMVDMAYSSSCGDLFDSLPSYTGDAAPLIRDPDHEANLVSSMGTFGDMCLRLMSRALGLPADVDRAAREALPRPAAFDETPKPHNNTSPLARFRDADAVPDIPSSAPIAQAVYYGSCSISSHRLGPRPCLIANAPNSDVMAIAAYDGDRQMDPFTCFYDLASVEGWAGTPKMHYINNGLLDVCYDIVVDPTRKLIWAVDDQRAKSFRYSEDGETLAVHTLKCGKRSGPIALINDGSRILRGGKGGVDVWKVDDLPTHGPKGNQRIGKGKISLANTWRDLEYDYVERSTGAPRASSIDFDGSIETWHIPSWWREGGTLKALTAGNEARTTVMARDLEDHGKVTAYYTGHGGFFNTITSSDGDPNAFVTATTDSLVRLFDVRQPLPQLTFDCGESSISKIVAHYMHVDGLPGPLVVFPFPIPQMLKPFTVVVTGGENQGIKVWDPRARELVYELATGNNSVVSFVWDAPRSTLYAATRCEGYNDRTGRRERYREARARAGIHDHRGLQPPPPLQPVGEDNYLYDKAWPMQCAHDEKYFGYAWDCGEHRLIRYKFGLDAEATVVPEYGDAYPSRGGGYSDW</sequence>
<feature type="non-terminal residue" evidence="1">
    <location>
        <position position="650"/>
    </location>
</feature>
<dbReference type="OMA" id="IPRWAER"/>
<accession>D8PQW4</accession>
<evidence type="ECO:0000313" key="2">
    <source>
        <dbReference type="Proteomes" id="UP000007431"/>
    </source>
</evidence>
<dbReference type="SUPFAM" id="SSF50978">
    <property type="entry name" value="WD40 repeat-like"/>
    <property type="match status" value="1"/>
</dbReference>
<dbReference type="Proteomes" id="UP000007431">
    <property type="component" value="Unassembled WGS sequence"/>
</dbReference>
<organism evidence="2">
    <name type="scientific">Schizophyllum commune (strain H4-8 / FGSC 9210)</name>
    <name type="common">Split gill fungus</name>
    <dbReference type="NCBI Taxonomy" id="578458"/>
    <lineage>
        <taxon>Eukaryota</taxon>
        <taxon>Fungi</taxon>
        <taxon>Dikarya</taxon>
        <taxon>Basidiomycota</taxon>
        <taxon>Agaricomycotina</taxon>
        <taxon>Agaricomycetes</taxon>
        <taxon>Agaricomycetidae</taxon>
        <taxon>Agaricales</taxon>
        <taxon>Schizophyllaceae</taxon>
        <taxon>Schizophyllum</taxon>
    </lineage>
</organism>